<dbReference type="Proteomes" id="UP000502345">
    <property type="component" value="Chromosome"/>
</dbReference>
<keyword evidence="12" id="KW-1185">Reference proteome</keyword>
<dbReference type="Proteomes" id="UP000325576">
    <property type="component" value="Unassembled WGS sequence"/>
</dbReference>
<dbReference type="Gene3D" id="3.40.50.1980">
    <property type="entry name" value="Nitrogenase molybdenum iron protein domain"/>
    <property type="match status" value="2"/>
</dbReference>
<dbReference type="PANTHER" id="PTHR30532">
    <property type="entry name" value="IRON III DICITRATE-BINDING PERIPLASMIC PROTEIN"/>
    <property type="match status" value="1"/>
</dbReference>
<dbReference type="OMA" id="ECAGFTT"/>
<name>A0A0C3AB73_RHOER</name>
<evidence type="ECO:0000313" key="9">
    <source>
        <dbReference type="EMBL" id="QIP38355.1"/>
    </source>
</evidence>
<keyword evidence="4 5" id="KW-0732">Signal</keyword>
<evidence type="ECO:0000256" key="5">
    <source>
        <dbReference type="SAM" id="SignalP"/>
    </source>
</evidence>
<feature type="chain" id="PRO_5007763547" evidence="5">
    <location>
        <begin position="29"/>
        <end position="312"/>
    </location>
</feature>
<dbReference type="EMBL" id="JAECSB010000083">
    <property type="protein sequence ID" value="MBH5145702.1"/>
    <property type="molecule type" value="Genomic_DNA"/>
</dbReference>
<dbReference type="CDD" id="cd01146">
    <property type="entry name" value="FhuD"/>
    <property type="match status" value="1"/>
</dbReference>
<reference evidence="7 10" key="1">
    <citation type="journal article" date="2017" name="Poromechanics V (2013)">
        <title>Genomic Characterization of the Arsenic-Tolerant Actinobacterium, &lt;i&gt;Rhodococcus erythropolis&lt;/i&gt; S43.</title>
        <authorList>
            <person name="Retamal-Morales G."/>
            <person name="Mehnert M."/>
            <person name="Schwabe R."/>
            <person name="Tischler D."/>
            <person name="Schloemann M."/>
            <person name="Levican G.J."/>
        </authorList>
    </citation>
    <scope>NUCLEOTIDE SEQUENCE [LARGE SCALE GENOMIC DNA]</scope>
    <source>
        <strain evidence="7 10">S43</strain>
    </source>
</reference>
<accession>A0A0C3AB73</accession>
<comment type="similarity">
    <text evidence="2">Belongs to the bacterial solute-binding protein 8 family.</text>
</comment>
<evidence type="ECO:0000256" key="2">
    <source>
        <dbReference type="ARBA" id="ARBA00008814"/>
    </source>
</evidence>
<evidence type="ECO:0000256" key="3">
    <source>
        <dbReference type="ARBA" id="ARBA00022448"/>
    </source>
</evidence>
<evidence type="ECO:0000256" key="1">
    <source>
        <dbReference type="ARBA" id="ARBA00004196"/>
    </source>
</evidence>
<evidence type="ECO:0000313" key="11">
    <source>
        <dbReference type="Proteomes" id="UP000502345"/>
    </source>
</evidence>
<dbReference type="Pfam" id="PF01497">
    <property type="entry name" value="Peripla_BP_2"/>
    <property type="match status" value="1"/>
</dbReference>
<dbReference type="AlphaFoldDB" id="A0A0C3AB73"/>
<dbReference type="GeneID" id="57488819"/>
<evidence type="ECO:0000313" key="10">
    <source>
        <dbReference type="Proteomes" id="UP000325576"/>
    </source>
</evidence>
<dbReference type="PROSITE" id="PS50983">
    <property type="entry name" value="FE_B12_PBP"/>
    <property type="match status" value="1"/>
</dbReference>
<dbReference type="Proteomes" id="UP000627573">
    <property type="component" value="Unassembled WGS sequence"/>
</dbReference>
<dbReference type="KEGG" id="reb:XU06_04940"/>
<dbReference type="SUPFAM" id="SSF53807">
    <property type="entry name" value="Helical backbone' metal receptor"/>
    <property type="match status" value="1"/>
</dbReference>
<reference evidence="8 12" key="3">
    <citation type="submission" date="2020-12" db="EMBL/GenBank/DDBJ databases">
        <title>Draft genome sequence of furan degrading bacterial strain FUR100.</title>
        <authorList>
            <person name="Woiski C."/>
        </authorList>
    </citation>
    <scope>NUCLEOTIDE SEQUENCE [LARGE SCALE GENOMIC DNA]</scope>
    <source>
        <strain evidence="8 12">FUR100</strain>
    </source>
</reference>
<dbReference type="InterPro" id="IPR051313">
    <property type="entry name" value="Bact_iron-sidero_bind"/>
</dbReference>
<sequence length="312" mass="32772">MKRSNSRAKYVLGGFVLAAIVATTTACGSDDKTDTDSQSADTVHAVTHARGTTDVPMDPQRVVVLEPVQLDTSVALGVIPVGTAVLSETTGVPAYLGEKAAEIEMVGTVAAPNLEKIVALSPDLIIGTESRHGDLYEQLAAIAPTVYMATQTDPWQDNVQFVAEALNKTDQAGELLGDYTARCEEVASKHSTEGKTAQLIRPRDDVLTLYGPTSFAGSTLECAGLTIPARDWENSISVDLSPEFVSGANADLILVTSAKPADASTMPKAVADNAGFFPNPHLVDMSYWITGVGPLGGLTVLDDLDRILGASK</sequence>
<dbReference type="EMBL" id="MRBO01000400">
    <property type="protein sequence ID" value="KAB2584802.1"/>
    <property type="molecule type" value="Genomic_DNA"/>
</dbReference>
<keyword evidence="3" id="KW-0813">Transport</keyword>
<dbReference type="EMBL" id="CP050124">
    <property type="protein sequence ID" value="QIP38355.1"/>
    <property type="molecule type" value="Genomic_DNA"/>
</dbReference>
<gene>
    <name evidence="7" type="ORF">BS297_13715</name>
    <name evidence="9" type="ORF">G9444_1111</name>
    <name evidence="8" type="ORF">I3517_24195</name>
</gene>
<dbReference type="GO" id="GO:1901678">
    <property type="term" value="P:iron coordination entity transport"/>
    <property type="evidence" value="ECO:0007669"/>
    <property type="project" value="UniProtKB-ARBA"/>
</dbReference>
<dbReference type="PANTHER" id="PTHR30532:SF25">
    <property type="entry name" value="IRON(III) DICITRATE-BINDING PERIPLASMIC PROTEIN"/>
    <property type="match status" value="1"/>
</dbReference>
<evidence type="ECO:0000313" key="12">
    <source>
        <dbReference type="Proteomes" id="UP000627573"/>
    </source>
</evidence>
<reference evidence="9 11" key="2">
    <citation type="submission" date="2020-03" db="EMBL/GenBank/DDBJ databases">
        <title>Screen low temperature-resistant strains for efficient degradation of petroleum hydrocarbons under the low temperature.</title>
        <authorList>
            <person name="Wang Y."/>
            <person name="Chen J."/>
        </authorList>
    </citation>
    <scope>NUCLEOTIDE SEQUENCE [LARGE SCALE GENOMIC DNA]</scope>
    <source>
        <strain evidence="9 11">KB1</strain>
    </source>
</reference>
<feature type="signal peptide" evidence="5">
    <location>
        <begin position="1"/>
        <end position="28"/>
    </location>
</feature>
<dbReference type="PROSITE" id="PS51257">
    <property type="entry name" value="PROKAR_LIPOPROTEIN"/>
    <property type="match status" value="1"/>
</dbReference>
<dbReference type="RefSeq" id="WP_020906375.1">
    <property type="nucleotide sequence ID" value="NZ_CP011295.1"/>
</dbReference>
<evidence type="ECO:0000259" key="6">
    <source>
        <dbReference type="PROSITE" id="PS50983"/>
    </source>
</evidence>
<evidence type="ECO:0000313" key="7">
    <source>
        <dbReference type="EMBL" id="KAB2584802.1"/>
    </source>
</evidence>
<protein>
    <submittedName>
        <fullName evidence="7">Iron ABC transporter substrate-binding protein</fullName>
    </submittedName>
    <submittedName>
        <fullName evidence="9">Iron complex transport system substrate-binding protein</fullName>
    </submittedName>
    <submittedName>
        <fullName evidence="8">Iron-siderophore ABC transporter substrate-binding protein</fullName>
    </submittedName>
</protein>
<dbReference type="GO" id="GO:0030288">
    <property type="term" value="C:outer membrane-bounded periplasmic space"/>
    <property type="evidence" value="ECO:0007669"/>
    <property type="project" value="TreeGrafter"/>
</dbReference>
<comment type="subcellular location">
    <subcellularLocation>
        <location evidence="1">Cell envelope</location>
    </subcellularLocation>
</comment>
<evidence type="ECO:0000313" key="8">
    <source>
        <dbReference type="EMBL" id="MBH5145702.1"/>
    </source>
</evidence>
<evidence type="ECO:0000256" key="4">
    <source>
        <dbReference type="ARBA" id="ARBA00022729"/>
    </source>
</evidence>
<dbReference type="InterPro" id="IPR002491">
    <property type="entry name" value="ABC_transptr_periplasmic_BD"/>
</dbReference>
<proteinExistence type="inferred from homology"/>
<feature type="domain" description="Fe/B12 periplasmic-binding" evidence="6">
    <location>
        <begin position="61"/>
        <end position="312"/>
    </location>
</feature>
<organism evidence="7 10">
    <name type="scientific">Rhodococcus erythropolis</name>
    <name type="common">Arthrobacter picolinophilus</name>
    <dbReference type="NCBI Taxonomy" id="1833"/>
    <lineage>
        <taxon>Bacteria</taxon>
        <taxon>Bacillati</taxon>
        <taxon>Actinomycetota</taxon>
        <taxon>Actinomycetes</taxon>
        <taxon>Mycobacteriales</taxon>
        <taxon>Nocardiaceae</taxon>
        <taxon>Rhodococcus</taxon>
        <taxon>Rhodococcus erythropolis group</taxon>
    </lineage>
</organism>